<comment type="similarity">
    <text evidence="2 15">Belongs to the phenylalanyl-tRNA synthetase beta subunit family. Type 1 subfamily.</text>
</comment>
<evidence type="ECO:0000313" key="20">
    <source>
        <dbReference type="EMBL" id="CAJ54272.1"/>
    </source>
</evidence>
<dbReference type="HOGENOM" id="CLU_016891_0_0_7"/>
<evidence type="ECO:0000259" key="17">
    <source>
        <dbReference type="PROSITE" id="PS50886"/>
    </source>
</evidence>
<dbReference type="SUPFAM" id="SSF56037">
    <property type="entry name" value="PheT/TilS domain"/>
    <property type="match status" value="1"/>
</dbReference>
<dbReference type="Pfam" id="PF03484">
    <property type="entry name" value="B5"/>
    <property type="match status" value="1"/>
</dbReference>
<feature type="binding site" evidence="15">
    <location>
        <position position="457"/>
    </location>
    <ligand>
        <name>Mg(2+)</name>
        <dbReference type="ChEBI" id="CHEBI:18420"/>
        <note>shared with alpha subunit</note>
    </ligand>
</feature>
<feature type="domain" description="TRNA-binding" evidence="17">
    <location>
        <begin position="39"/>
        <end position="148"/>
    </location>
</feature>
<keyword evidence="5 16" id="KW-0820">tRNA-binding</keyword>
<dbReference type="NCBIfam" id="NF045760">
    <property type="entry name" value="YtpR"/>
    <property type="match status" value="1"/>
</dbReference>
<keyword evidence="6 15" id="KW-0436">Ligase</keyword>
<dbReference type="OrthoDB" id="9805455at2"/>
<dbReference type="GO" id="GO:0000049">
    <property type="term" value="F:tRNA binding"/>
    <property type="evidence" value="ECO:0007669"/>
    <property type="project" value="UniProtKB-UniRule"/>
</dbReference>
<evidence type="ECO:0000256" key="15">
    <source>
        <dbReference type="HAMAP-Rule" id="MF_00283"/>
    </source>
</evidence>
<evidence type="ECO:0000256" key="12">
    <source>
        <dbReference type="ARBA" id="ARBA00022917"/>
    </source>
</evidence>
<dbReference type="SUPFAM" id="SSF54991">
    <property type="entry name" value="Anticodon-binding domain of PheRS"/>
    <property type="match status" value="1"/>
</dbReference>
<dbReference type="FunFam" id="3.50.40.10:FF:000001">
    <property type="entry name" value="Phenylalanine--tRNA ligase beta subunit"/>
    <property type="match status" value="1"/>
</dbReference>
<evidence type="ECO:0000256" key="2">
    <source>
        <dbReference type="ARBA" id="ARBA00008653"/>
    </source>
</evidence>
<dbReference type="Gene3D" id="2.40.50.140">
    <property type="entry name" value="Nucleic acid-binding proteins"/>
    <property type="match status" value="1"/>
</dbReference>
<dbReference type="InterPro" id="IPR002547">
    <property type="entry name" value="tRNA-bd_dom"/>
</dbReference>
<dbReference type="InterPro" id="IPR045060">
    <property type="entry name" value="Phe-tRNA-ligase_IIc_bsu"/>
</dbReference>
<organism evidence="20 21">
    <name type="scientific">Lawsonia intracellularis (strain PHE/MN1-00)</name>
    <dbReference type="NCBI Taxonomy" id="363253"/>
    <lineage>
        <taxon>Bacteria</taxon>
        <taxon>Pseudomonadati</taxon>
        <taxon>Thermodesulfobacteriota</taxon>
        <taxon>Desulfovibrionia</taxon>
        <taxon>Desulfovibrionales</taxon>
        <taxon>Desulfovibrionaceae</taxon>
        <taxon>Lawsonia</taxon>
    </lineage>
</organism>
<feature type="binding site" evidence="15">
    <location>
        <position position="466"/>
    </location>
    <ligand>
        <name>Mg(2+)</name>
        <dbReference type="ChEBI" id="CHEBI:18420"/>
        <note>shared with alpha subunit</note>
    </ligand>
</feature>
<dbReference type="CDD" id="cd00769">
    <property type="entry name" value="PheRS_beta_core"/>
    <property type="match status" value="1"/>
</dbReference>
<dbReference type="PROSITE" id="PS50886">
    <property type="entry name" value="TRBD"/>
    <property type="match status" value="1"/>
</dbReference>
<dbReference type="InterPro" id="IPR045864">
    <property type="entry name" value="aa-tRNA-synth_II/BPL/LPL"/>
</dbReference>
<dbReference type="SMART" id="SM00896">
    <property type="entry name" value="FDX-ACB"/>
    <property type="match status" value="1"/>
</dbReference>
<dbReference type="HAMAP" id="MF_00283">
    <property type="entry name" value="Phe_tRNA_synth_beta1"/>
    <property type="match status" value="1"/>
</dbReference>
<dbReference type="Pfam" id="PF17759">
    <property type="entry name" value="tRNA_synthFbeta"/>
    <property type="match status" value="1"/>
</dbReference>
<dbReference type="GO" id="GO:0004826">
    <property type="term" value="F:phenylalanine-tRNA ligase activity"/>
    <property type="evidence" value="ECO:0007669"/>
    <property type="project" value="UniProtKB-UniRule"/>
</dbReference>
<dbReference type="InterPro" id="IPR012340">
    <property type="entry name" value="NA-bd_OB-fold"/>
</dbReference>
<evidence type="ECO:0000256" key="5">
    <source>
        <dbReference type="ARBA" id="ARBA00022555"/>
    </source>
</evidence>
<dbReference type="GO" id="GO:0009328">
    <property type="term" value="C:phenylalanine-tRNA ligase complex"/>
    <property type="evidence" value="ECO:0007669"/>
    <property type="project" value="TreeGrafter"/>
</dbReference>
<dbReference type="InterPro" id="IPR020825">
    <property type="entry name" value="Phe-tRNA_synthase-like_B3/B4"/>
</dbReference>
<dbReference type="Gene3D" id="3.30.56.10">
    <property type="match status" value="2"/>
</dbReference>
<dbReference type="PROSITE" id="PS51447">
    <property type="entry name" value="FDX_ACB"/>
    <property type="match status" value="1"/>
</dbReference>
<dbReference type="AlphaFoldDB" id="Q1MRV4"/>
<dbReference type="GO" id="GO:0005524">
    <property type="term" value="F:ATP binding"/>
    <property type="evidence" value="ECO:0007669"/>
    <property type="project" value="UniProtKB-UniRule"/>
</dbReference>
<dbReference type="PANTHER" id="PTHR10947:SF0">
    <property type="entry name" value="PHENYLALANINE--TRNA LIGASE BETA SUBUNIT"/>
    <property type="match status" value="1"/>
</dbReference>
<dbReference type="SUPFAM" id="SSF46955">
    <property type="entry name" value="Putative DNA-binding domain"/>
    <property type="match status" value="1"/>
</dbReference>
<dbReference type="SUPFAM" id="SSF55681">
    <property type="entry name" value="Class II aaRS and biotin synthetases"/>
    <property type="match status" value="1"/>
</dbReference>
<evidence type="ECO:0000313" key="21">
    <source>
        <dbReference type="Proteomes" id="UP000002430"/>
    </source>
</evidence>
<comment type="subcellular location">
    <subcellularLocation>
        <location evidence="1 15">Cytoplasm</location>
    </subcellularLocation>
</comment>
<dbReference type="Pfam" id="PF03483">
    <property type="entry name" value="B3_4"/>
    <property type="match status" value="1"/>
</dbReference>
<dbReference type="Proteomes" id="UP000002430">
    <property type="component" value="Chromosome"/>
</dbReference>
<evidence type="ECO:0000256" key="1">
    <source>
        <dbReference type="ARBA" id="ARBA00004496"/>
    </source>
</evidence>
<sequence length="803" mass="90162">MLLSLNWLREFVPYEGTAQELGNRLTMLGFELEDIITPYNNIQSIIVGKVVHCEKHPEADKLSICTIDIGQETLLHVLCGAPNVATGQKVPVATIGTTMPDGTIIKKIKLRGIESFGMICSEKELEFTDDHSGILVLPEELTVGTSLVNALNLDTEILKISITPNRGDCLSILGLAREISTAFGLPLFPQQPIHFLEVEPDFSKNWSVHVSSKKVCSSYLLRLVENISVQKSPLHIRHRLHSMGIRPISNVVDITNYILLELGQPLHAFDKDLIEGNTTYISLAKEEEILCTLDGKNHTLTPSDLIIYDDTKPIALAGIMGCQNSKVTEATKNILIESAVFNPSIIRKTARRLGISTESSYRFERGVDSSGAMYALNKAIKMIIDTSGGEVKIGNAHYEPTPYKQPIIQLDTSNIQKVTGTSIPSNFCINTLTQLGFEIDTSNCNIWDITIPSWRKDIQHSVDLIEELLRFYGLNTIPEELPCIYKSLNDIGLPESQYQFITKVKHWACGIGLNETENYSFIGNNELDLLKFSNNTRLIIYNPLTEEQNVLRTSLIPSLLNNVKYNVAHGNTGLRLFEVANTYTFEAISETTAKEVLKLGIVMHGDLFDTGWPQPSTSASYLDLLGIVEHFITFLHLPPLTTSQTDTYAFLNPGVDLFIHGKKIGYIGCISQHIAKNCHTHKEIWITELDLETLAHLYKNIKITFKPLPIYPSSYRDMTLIITSNTSISNIKSYMDLIDIPILENIFLLDIFRPNNIEQHCTFRFVFRSAKKTLKDSEIDLAYKKITEILSNQCNIRFNVLLE</sequence>
<evidence type="ECO:0000256" key="4">
    <source>
        <dbReference type="ARBA" id="ARBA00022490"/>
    </source>
</evidence>
<dbReference type="Pfam" id="PF01588">
    <property type="entry name" value="tRNA_bind"/>
    <property type="match status" value="1"/>
</dbReference>
<feature type="binding site" evidence="15">
    <location>
        <position position="467"/>
    </location>
    <ligand>
        <name>Mg(2+)</name>
        <dbReference type="ChEBI" id="CHEBI:18420"/>
        <note>shared with alpha subunit</note>
    </ligand>
</feature>
<protein>
    <recommendedName>
        <fullName evidence="15">Phenylalanine--tRNA ligase beta subunit</fullName>
        <ecNumber evidence="15">6.1.1.20</ecNumber>
    </recommendedName>
    <alternativeName>
        <fullName evidence="15">Phenylalanyl-tRNA synthetase beta subunit</fullName>
        <shortName evidence="15">PheRS</shortName>
    </alternativeName>
</protein>
<name>Q1MRV4_LAWIP</name>
<dbReference type="InterPro" id="IPR005147">
    <property type="entry name" value="tRNA_synthase_B5-dom"/>
</dbReference>
<dbReference type="InterPro" id="IPR009061">
    <property type="entry name" value="DNA-bd_dom_put_sf"/>
</dbReference>
<dbReference type="Gene3D" id="3.30.70.380">
    <property type="entry name" value="Ferrodoxin-fold anticodon-binding domain"/>
    <property type="match status" value="1"/>
</dbReference>
<evidence type="ECO:0000256" key="11">
    <source>
        <dbReference type="ARBA" id="ARBA00022884"/>
    </source>
</evidence>
<dbReference type="InterPro" id="IPR005121">
    <property type="entry name" value="Fdx_antiC-bd"/>
</dbReference>
<dbReference type="eggNOG" id="COG0073">
    <property type="taxonomic scope" value="Bacteria"/>
</dbReference>
<dbReference type="SMART" id="SM00874">
    <property type="entry name" value="B5"/>
    <property type="match status" value="1"/>
</dbReference>
<dbReference type="eggNOG" id="COG0072">
    <property type="taxonomic scope" value="Bacteria"/>
</dbReference>
<dbReference type="KEGG" id="lip:LI0216"/>
<keyword evidence="13 15" id="KW-0030">Aminoacyl-tRNA synthetase</keyword>
<dbReference type="SUPFAM" id="SSF50249">
    <property type="entry name" value="Nucleic acid-binding proteins"/>
    <property type="match status" value="1"/>
</dbReference>
<dbReference type="STRING" id="363253.LI0216"/>
<dbReference type="InterPro" id="IPR036690">
    <property type="entry name" value="Fdx_antiC-bd_sf"/>
</dbReference>
<evidence type="ECO:0000256" key="14">
    <source>
        <dbReference type="ARBA" id="ARBA00049255"/>
    </source>
</evidence>
<dbReference type="PROSITE" id="PS51483">
    <property type="entry name" value="B5"/>
    <property type="match status" value="1"/>
</dbReference>
<evidence type="ECO:0000256" key="10">
    <source>
        <dbReference type="ARBA" id="ARBA00022842"/>
    </source>
</evidence>
<keyword evidence="4 15" id="KW-0963">Cytoplasm</keyword>
<dbReference type="Gene3D" id="3.30.930.10">
    <property type="entry name" value="Bira Bifunctional Protein, Domain 2"/>
    <property type="match status" value="1"/>
</dbReference>
<evidence type="ECO:0000259" key="19">
    <source>
        <dbReference type="PROSITE" id="PS51483"/>
    </source>
</evidence>
<keyword evidence="9 15" id="KW-0067">ATP-binding</keyword>
<comment type="catalytic activity">
    <reaction evidence="14 15">
        <text>tRNA(Phe) + L-phenylalanine + ATP = L-phenylalanyl-tRNA(Phe) + AMP + diphosphate + H(+)</text>
        <dbReference type="Rhea" id="RHEA:19413"/>
        <dbReference type="Rhea" id="RHEA-COMP:9668"/>
        <dbReference type="Rhea" id="RHEA-COMP:9699"/>
        <dbReference type="ChEBI" id="CHEBI:15378"/>
        <dbReference type="ChEBI" id="CHEBI:30616"/>
        <dbReference type="ChEBI" id="CHEBI:33019"/>
        <dbReference type="ChEBI" id="CHEBI:58095"/>
        <dbReference type="ChEBI" id="CHEBI:78442"/>
        <dbReference type="ChEBI" id="CHEBI:78531"/>
        <dbReference type="ChEBI" id="CHEBI:456215"/>
        <dbReference type="EC" id="6.1.1.20"/>
    </reaction>
</comment>
<comment type="subunit">
    <text evidence="3 15">Tetramer of two alpha and two beta subunits.</text>
</comment>
<keyword evidence="7 15" id="KW-0479">Metal-binding</keyword>
<evidence type="ECO:0000256" key="16">
    <source>
        <dbReference type="PROSITE-ProRule" id="PRU00209"/>
    </source>
</evidence>
<dbReference type="EC" id="6.1.1.20" evidence="15"/>
<proteinExistence type="inferred from homology"/>
<dbReference type="NCBIfam" id="TIGR00472">
    <property type="entry name" value="pheT_bact"/>
    <property type="match status" value="1"/>
</dbReference>
<dbReference type="EMBL" id="AM180252">
    <property type="protein sequence ID" value="CAJ54272.1"/>
    <property type="molecule type" value="Genomic_DNA"/>
</dbReference>
<keyword evidence="21" id="KW-1185">Reference proteome</keyword>
<dbReference type="InterPro" id="IPR041616">
    <property type="entry name" value="PheRS_beta_core"/>
</dbReference>
<reference evidence="20 21" key="1">
    <citation type="submission" date="2005-11" db="EMBL/GenBank/DDBJ databases">
        <title>The complete genome sequence of Lawsonia intracellularis: the causative agent of proliferative enteropathy.</title>
        <authorList>
            <person name="Kaur K."/>
            <person name="Zhang Q."/>
            <person name="Beckler D."/>
            <person name="Munir S."/>
            <person name="Li L."/>
            <person name="Kinsley K."/>
            <person name="Herron L."/>
            <person name="Peterson A."/>
            <person name="May B."/>
            <person name="Singh S."/>
            <person name="Gebhart C."/>
            <person name="Kapur V."/>
        </authorList>
    </citation>
    <scope>NUCLEOTIDE SEQUENCE [LARGE SCALE GENOMIC DNA]</scope>
    <source>
        <strain evidence="20 21">PHE/MN1-00</strain>
    </source>
</reference>
<dbReference type="Pfam" id="PF03147">
    <property type="entry name" value="FDX-ACB"/>
    <property type="match status" value="1"/>
</dbReference>
<dbReference type="CDD" id="cd02796">
    <property type="entry name" value="tRNA_bind_bactPheRS"/>
    <property type="match status" value="1"/>
</dbReference>
<evidence type="ECO:0000256" key="6">
    <source>
        <dbReference type="ARBA" id="ARBA00022598"/>
    </source>
</evidence>
<accession>Q1MRV4</accession>
<evidence type="ECO:0000256" key="8">
    <source>
        <dbReference type="ARBA" id="ARBA00022741"/>
    </source>
</evidence>
<feature type="domain" description="FDX-ACB" evidence="18">
    <location>
        <begin position="709"/>
        <end position="799"/>
    </location>
</feature>
<dbReference type="InterPro" id="IPR033714">
    <property type="entry name" value="tRNA_bind_bactPheRS"/>
</dbReference>
<keyword evidence="11 16" id="KW-0694">RNA-binding</keyword>
<evidence type="ECO:0000256" key="7">
    <source>
        <dbReference type="ARBA" id="ARBA00022723"/>
    </source>
</evidence>
<dbReference type="GO" id="GO:0006432">
    <property type="term" value="P:phenylalanyl-tRNA aminoacylation"/>
    <property type="evidence" value="ECO:0007669"/>
    <property type="project" value="UniProtKB-UniRule"/>
</dbReference>
<feature type="binding site" evidence="15">
    <location>
        <position position="463"/>
    </location>
    <ligand>
        <name>Mg(2+)</name>
        <dbReference type="ChEBI" id="CHEBI:18420"/>
        <note>shared with alpha subunit</note>
    </ligand>
</feature>
<keyword evidence="8 15" id="KW-0547">Nucleotide-binding</keyword>
<keyword evidence="12 15" id="KW-0648">Protein biosynthesis</keyword>
<keyword evidence="10 15" id="KW-0460">Magnesium</keyword>
<dbReference type="GO" id="GO:0000287">
    <property type="term" value="F:magnesium ion binding"/>
    <property type="evidence" value="ECO:0007669"/>
    <property type="project" value="UniProtKB-UniRule"/>
</dbReference>
<comment type="cofactor">
    <cofactor evidence="15">
        <name>Mg(2+)</name>
        <dbReference type="ChEBI" id="CHEBI:18420"/>
    </cofactor>
    <text evidence="15">Binds 2 magnesium ions per tetramer.</text>
</comment>
<gene>
    <name evidence="15 20" type="primary">pheT</name>
    <name evidence="20" type="ordered locus">LI0216</name>
</gene>
<dbReference type="Gene3D" id="3.50.40.10">
    <property type="entry name" value="Phenylalanyl-trna Synthetase, Chain B, domain 3"/>
    <property type="match status" value="1"/>
</dbReference>
<feature type="domain" description="B5" evidence="19">
    <location>
        <begin position="403"/>
        <end position="479"/>
    </location>
</feature>
<dbReference type="SMART" id="SM00873">
    <property type="entry name" value="B3_4"/>
    <property type="match status" value="1"/>
</dbReference>
<dbReference type="RefSeq" id="WP_011526298.1">
    <property type="nucleotide sequence ID" value="NC_008011.1"/>
</dbReference>
<evidence type="ECO:0000256" key="3">
    <source>
        <dbReference type="ARBA" id="ARBA00011209"/>
    </source>
</evidence>
<evidence type="ECO:0000256" key="9">
    <source>
        <dbReference type="ARBA" id="ARBA00022840"/>
    </source>
</evidence>
<dbReference type="PANTHER" id="PTHR10947">
    <property type="entry name" value="PHENYLALANYL-TRNA SYNTHETASE BETA CHAIN AND LEUCINE-RICH REPEAT-CONTAINING PROTEIN 47"/>
    <property type="match status" value="1"/>
</dbReference>
<dbReference type="InterPro" id="IPR004532">
    <property type="entry name" value="Phe-tRNA-ligase_IIc_bsu_bact"/>
</dbReference>
<dbReference type="InterPro" id="IPR005146">
    <property type="entry name" value="B3/B4_tRNA-bd"/>
</dbReference>
<evidence type="ECO:0000256" key="13">
    <source>
        <dbReference type="ARBA" id="ARBA00023146"/>
    </source>
</evidence>
<dbReference type="FunFam" id="2.40.50.140:FF:000045">
    <property type="entry name" value="Phenylalanine--tRNA ligase beta subunit"/>
    <property type="match status" value="1"/>
</dbReference>
<evidence type="ECO:0000259" key="18">
    <source>
        <dbReference type="PROSITE" id="PS51447"/>
    </source>
</evidence>